<comment type="similarity">
    <text evidence="1">Belongs to the LysR transcriptional regulatory family.</text>
</comment>
<feature type="domain" description="HTH lysR-type" evidence="5">
    <location>
        <begin position="1"/>
        <end position="49"/>
    </location>
</feature>
<dbReference type="InterPro" id="IPR036388">
    <property type="entry name" value="WH-like_DNA-bd_sf"/>
</dbReference>
<accession>A0ABM5YQL0</accession>
<dbReference type="PANTHER" id="PTHR30126:SF40">
    <property type="entry name" value="HTH-TYPE TRANSCRIPTIONAL REGULATOR GLTR"/>
    <property type="match status" value="1"/>
</dbReference>
<keyword evidence="4" id="KW-0804">Transcription</keyword>
<evidence type="ECO:0000313" key="7">
    <source>
        <dbReference type="Proteomes" id="UP000055611"/>
    </source>
</evidence>
<proteinExistence type="inferred from homology"/>
<dbReference type="SUPFAM" id="SSF53850">
    <property type="entry name" value="Periplasmic binding protein-like II"/>
    <property type="match status" value="1"/>
</dbReference>
<keyword evidence="7" id="KW-1185">Reference proteome</keyword>
<dbReference type="InterPro" id="IPR005119">
    <property type="entry name" value="LysR_subst-bd"/>
</dbReference>
<dbReference type="Pfam" id="PF00126">
    <property type="entry name" value="HTH_1"/>
    <property type="match status" value="1"/>
</dbReference>
<dbReference type="InterPro" id="IPR000847">
    <property type="entry name" value="LysR_HTH_N"/>
</dbReference>
<dbReference type="Gene3D" id="3.40.190.290">
    <property type="match status" value="1"/>
</dbReference>
<evidence type="ECO:0000256" key="3">
    <source>
        <dbReference type="ARBA" id="ARBA00023125"/>
    </source>
</evidence>
<dbReference type="PROSITE" id="PS50931">
    <property type="entry name" value="HTH_LYSR"/>
    <property type="match status" value="1"/>
</dbReference>
<dbReference type="EMBL" id="CP014206">
    <property type="protein sequence ID" value="AMK09697.1"/>
    <property type="molecule type" value="Genomic_DNA"/>
</dbReference>
<evidence type="ECO:0000313" key="6">
    <source>
        <dbReference type="EMBL" id="AMK09697.1"/>
    </source>
</evidence>
<keyword evidence="2" id="KW-0805">Transcription regulation</keyword>
<sequence length="300" mass="33439">MAVCETGSFTKAASELFITQPAVSRHVQGLEHLYGVELFERRGRRIVLTANGEILRAKARELFALHAEVESLFDEIVELKRGRISIAASASIATYILPPAIAAFRKQFPGVTIEQLSGNTHAVKQLVGSGEADIGFGGAAGVETRQLIRTLVHRERLEIVARTDSAISRKKVVTPEDMLEYDFVWREKGTQTRLYVRELFKNTPLQEPGVVVQRVATAKRFAQVEGYLTALPYSAVKREVEDGRLAILNVPGFDFTMDFNAFVSAGRRLGTAAQAFLQHLLNREDFTHSRNLRKLLQMGE</sequence>
<name>A0ABM5YQL0_9BACT</name>
<keyword evidence="3" id="KW-0238">DNA-binding</keyword>
<evidence type="ECO:0000259" key="5">
    <source>
        <dbReference type="PROSITE" id="PS50931"/>
    </source>
</evidence>
<protein>
    <recommendedName>
        <fullName evidence="5">HTH lysR-type domain-containing protein</fullName>
    </recommendedName>
</protein>
<dbReference type="InterPro" id="IPR036390">
    <property type="entry name" value="WH_DNA-bd_sf"/>
</dbReference>
<dbReference type="PANTHER" id="PTHR30126">
    <property type="entry name" value="HTH-TYPE TRANSCRIPTIONAL REGULATOR"/>
    <property type="match status" value="1"/>
</dbReference>
<dbReference type="SUPFAM" id="SSF46785">
    <property type="entry name" value="Winged helix' DNA-binding domain"/>
    <property type="match status" value="1"/>
</dbReference>
<reference evidence="6 7" key="1">
    <citation type="journal article" date="2016" name="Front. Microbiol.">
        <title>Genome Sequence of the Piezophilic, Mesophilic Sulfate-Reducing Bacterium Desulfovibrio indicus J2T.</title>
        <authorList>
            <person name="Cao J."/>
            <person name="Maignien L."/>
            <person name="Shao Z."/>
            <person name="Alain K."/>
            <person name="Jebbar M."/>
        </authorList>
    </citation>
    <scope>NUCLEOTIDE SEQUENCE [LARGE SCALE GENOMIC DNA]</scope>
    <source>
        <strain evidence="6 7">J2</strain>
    </source>
</reference>
<evidence type="ECO:0000256" key="2">
    <source>
        <dbReference type="ARBA" id="ARBA00023015"/>
    </source>
</evidence>
<dbReference type="Gene3D" id="1.10.10.10">
    <property type="entry name" value="Winged helix-like DNA-binding domain superfamily/Winged helix DNA-binding domain"/>
    <property type="match status" value="1"/>
</dbReference>
<evidence type="ECO:0000256" key="4">
    <source>
        <dbReference type="ARBA" id="ARBA00023163"/>
    </source>
</evidence>
<gene>
    <name evidence="6" type="ORF">AWY79_00530</name>
</gene>
<evidence type="ECO:0000256" key="1">
    <source>
        <dbReference type="ARBA" id="ARBA00009437"/>
    </source>
</evidence>
<dbReference type="Pfam" id="PF03466">
    <property type="entry name" value="LysR_substrate"/>
    <property type="match status" value="1"/>
</dbReference>
<dbReference type="PRINTS" id="PR00039">
    <property type="entry name" value="HTHLYSR"/>
</dbReference>
<dbReference type="Proteomes" id="UP000055611">
    <property type="component" value="Chromosome"/>
</dbReference>
<organism evidence="6 7">
    <name type="scientific">Pseudodesulfovibrio indicus</name>
    <dbReference type="NCBI Taxonomy" id="1716143"/>
    <lineage>
        <taxon>Bacteria</taxon>
        <taxon>Pseudomonadati</taxon>
        <taxon>Thermodesulfobacteriota</taxon>
        <taxon>Desulfovibrionia</taxon>
        <taxon>Desulfovibrionales</taxon>
        <taxon>Desulfovibrionaceae</taxon>
    </lineage>
</organism>